<dbReference type="EMBL" id="JASBWS010000070">
    <property type="protein sequence ID" value="KAJ9101387.1"/>
    <property type="molecule type" value="Genomic_DNA"/>
</dbReference>
<keyword evidence="2" id="KW-1185">Reference proteome</keyword>
<comment type="caution">
    <text evidence="1">The sequence shown here is derived from an EMBL/GenBank/DDBJ whole genome shotgun (WGS) entry which is preliminary data.</text>
</comment>
<dbReference type="Proteomes" id="UP001230649">
    <property type="component" value="Unassembled WGS sequence"/>
</dbReference>
<accession>A0ACC2VSH4</accession>
<reference evidence="1" key="1">
    <citation type="submission" date="2023-04" db="EMBL/GenBank/DDBJ databases">
        <title>Draft Genome sequencing of Naganishia species isolated from polar environments using Oxford Nanopore Technology.</title>
        <authorList>
            <person name="Leo P."/>
            <person name="Venkateswaran K."/>
        </authorList>
    </citation>
    <scope>NUCLEOTIDE SEQUENCE</scope>
    <source>
        <strain evidence="1">MNA-CCFEE 5262</strain>
    </source>
</reference>
<sequence>MVPLKLYRVHQSRQTEEQIFKRRYADPEANVVFVCFDKKAMRVHDYYLKAESAFFRDMFQAGTRGGPLGIDEVSKDFAFILDRVTRKQSKALPWEVRKPKLSEIIIRLEPITRKYMFEATNALLRRMITRCVAQCPPQVLGYALSCQPPDRSIAMSALESFENQMTGPEMMPFFFVNAYTPHLVTGKLGNHYSPAAHNLRWSFVKDELGIDGYYAYSLALQEGRSSERTWDWKKVAQALVEQLKLPEVDEWSC</sequence>
<evidence type="ECO:0000313" key="2">
    <source>
        <dbReference type="Proteomes" id="UP001230649"/>
    </source>
</evidence>
<name>A0ACC2VSH4_9TREE</name>
<organism evidence="1 2">
    <name type="scientific">Naganishia adeliensis</name>
    <dbReference type="NCBI Taxonomy" id="92952"/>
    <lineage>
        <taxon>Eukaryota</taxon>
        <taxon>Fungi</taxon>
        <taxon>Dikarya</taxon>
        <taxon>Basidiomycota</taxon>
        <taxon>Agaricomycotina</taxon>
        <taxon>Tremellomycetes</taxon>
        <taxon>Filobasidiales</taxon>
        <taxon>Filobasidiaceae</taxon>
        <taxon>Naganishia</taxon>
    </lineage>
</organism>
<evidence type="ECO:0000313" key="1">
    <source>
        <dbReference type="EMBL" id="KAJ9101387.1"/>
    </source>
</evidence>
<protein>
    <submittedName>
        <fullName evidence="1">Uncharacterized protein</fullName>
    </submittedName>
</protein>
<gene>
    <name evidence="1" type="ORF">QFC20_005269</name>
</gene>
<proteinExistence type="predicted"/>